<dbReference type="Proteomes" id="UP001158045">
    <property type="component" value="Unassembled WGS sequence"/>
</dbReference>
<evidence type="ECO:0000313" key="3">
    <source>
        <dbReference type="EMBL" id="MDH8678823.1"/>
    </source>
</evidence>
<evidence type="ECO:0000256" key="1">
    <source>
        <dbReference type="SAM" id="Phobius"/>
    </source>
</evidence>
<feature type="transmembrane region" description="Helical" evidence="1">
    <location>
        <begin position="660"/>
        <end position="681"/>
    </location>
</feature>
<dbReference type="InterPro" id="IPR050261">
    <property type="entry name" value="FrsA_esterase"/>
</dbReference>
<protein>
    <submittedName>
        <fullName evidence="3">Alpha/beta hydrolase</fullName>
    </submittedName>
</protein>
<evidence type="ECO:0000259" key="2">
    <source>
        <dbReference type="Pfam" id="PF12146"/>
    </source>
</evidence>
<dbReference type="InterPro" id="IPR029058">
    <property type="entry name" value="AB_hydrolase_fold"/>
</dbReference>
<keyword evidence="4" id="KW-1185">Reference proteome</keyword>
<comment type="caution">
    <text evidence="3">The sequence shown here is derived from an EMBL/GenBank/DDBJ whole genome shotgun (WGS) entry which is preliminary data.</text>
</comment>
<feature type="transmembrane region" description="Helical" evidence="1">
    <location>
        <begin position="414"/>
        <end position="432"/>
    </location>
</feature>
<dbReference type="PANTHER" id="PTHR22946">
    <property type="entry name" value="DIENELACTONE HYDROLASE DOMAIN-CONTAINING PROTEIN-RELATED"/>
    <property type="match status" value="1"/>
</dbReference>
<keyword evidence="1" id="KW-1133">Transmembrane helix</keyword>
<feature type="domain" description="Serine aminopeptidase S33" evidence="2">
    <location>
        <begin position="67"/>
        <end position="176"/>
    </location>
</feature>
<keyword evidence="1" id="KW-0472">Membrane</keyword>
<dbReference type="EMBL" id="JARYZI010000007">
    <property type="protein sequence ID" value="MDH8678823.1"/>
    <property type="molecule type" value="Genomic_DNA"/>
</dbReference>
<keyword evidence="1" id="KW-0812">Transmembrane</keyword>
<name>A0ABT6NEJ8_9FIRM</name>
<dbReference type="RefSeq" id="WP_281094714.1">
    <property type="nucleotide sequence ID" value="NZ_JARYZI010000007.1"/>
</dbReference>
<reference evidence="3 4" key="1">
    <citation type="submission" date="2023-04" db="EMBL/GenBank/DDBJ databases">
        <title>Fusibacter bizertensis strain WBS, isolated from littoral bottom sediments of the Arctic seas - biochemical and genomic analysis.</title>
        <authorList>
            <person name="Brioukhanov A.L."/>
        </authorList>
    </citation>
    <scope>NUCLEOTIDE SEQUENCE [LARGE SCALE GENOMIC DNA]</scope>
    <source>
        <strain evidence="3 4">WBS</strain>
    </source>
</reference>
<feature type="transmembrane region" description="Helical" evidence="1">
    <location>
        <begin position="373"/>
        <end position="394"/>
    </location>
</feature>
<feature type="transmembrane region" description="Helical" evidence="1">
    <location>
        <begin position="630"/>
        <end position="648"/>
    </location>
</feature>
<dbReference type="InterPro" id="IPR022742">
    <property type="entry name" value="Hydrolase_4"/>
</dbReference>
<dbReference type="GO" id="GO:0016787">
    <property type="term" value="F:hydrolase activity"/>
    <property type="evidence" value="ECO:0007669"/>
    <property type="project" value="UniProtKB-KW"/>
</dbReference>
<feature type="transmembrane region" description="Helical" evidence="1">
    <location>
        <begin position="566"/>
        <end position="584"/>
    </location>
</feature>
<sequence>MKNGIKYFSKPSRGLALALIIILVGSFFASMFNTSFFSVDVERISFETEKGTLSGLLYMPKGASADDPRPTIVTTHGYLNSAEMQDAPAIEMSKRGFVVLALDMYDHGHSMTKIDTDNAAAFFSFWPTSLHDAVQYMYDQPYVKKDDMGNGIIAVSGHSMGGFSTTMAMVMDEQAFASTGIRKISAGLTVGADFLWTSYLEVTEEVASAAMGPRTSGKIGAHFDEFFFDMSAASEGRSVTYKDYILQPEGLSFLGNPENPVQGQFYTLESGGLRVIYTPNETHPWNHFSSETTKDQIEFYKVAFAGELSPSQRYLASDNQTWFLKELFEGIAMVGFFMLLLPLATLLITKIKLFNTNQQVEESSQQGNSNKTLASKLGVACIAIISAAFPAYFYPTFMGKLPDQLLTLQRGCEVLVVLGLLAVIVSFVVKAYQTKANKITAVVLLIFAVLGRFMMSNSGDFFKQSVYFNAPTVNQFVFWAVSAATFSVLLMMVIHLLTENKNNKISLKDYGLTISIKEIGKALALAVTLSISAIIVMILVDAIFLTDFRFWTFAVKTFEPKHLFSALRYMPFFLLFYLVNGIAINKMTSNKKGHMLLAIFMNIGGLIVFLALQYGKLFVSGTGLYPGESLTSIILIGMVPVLLIATIYSKKLYEKTGNVLTGAFLNTILMTLITIANTVVYSKLVG</sequence>
<feature type="transmembrane region" description="Helical" evidence="1">
    <location>
        <begin position="439"/>
        <end position="456"/>
    </location>
</feature>
<proteinExistence type="predicted"/>
<feature type="transmembrane region" description="Helical" evidence="1">
    <location>
        <begin position="596"/>
        <end position="615"/>
    </location>
</feature>
<keyword evidence="3" id="KW-0378">Hydrolase</keyword>
<dbReference type="Pfam" id="PF12146">
    <property type="entry name" value="Hydrolase_4"/>
    <property type="match status" value="1"/>
</dbReference>
<accession>A0ABT6NEJ8</accession>
<organism evidence="3 4">
    <name type="scientific">Fusibacter bizertensis</name>
    <dbReference type="NCBI Taxonomy" id="1488331"/>
    <lineage>
        <taxon>Bacteria</taxon>
        <taxon>Bacillati</taxon>
        <taxon>Bacillota</taxon>
        <taxon>Clostridia</taxon>
        <taxon>Eubacteriales</taxon>
        <taxon>Eubacteriales Family XII. Incertae Sedis</taxon>
        <taxon>Fusibacter</taxon>
    </lineage>
</organism>
<feature type="transmembrane region" description="Helical" evidence="1">
    <location>
        <begin position="327"/>
        <end position="348"/>
    </location>
</feature>
<evidence type="ECO:0000313" key="4">
    <source>
        <dbReference type="Proteomes" id="UP001158045"/>
    </source>
</evidence>
<gene>
    <name evidence="3" type="ORF">QE109_11725</name>
</gene>
<dbReference type="SUPFAM" id="SSF53474">
    <property type="entry name" value="alpha/beta-Hydrolases"/>
    <property type="match status" value="1"/>
</dbReference>
<dbReference type="Gene3D" id="3.40.50.1820">
    <property type="entry name" value="alpha/beta hydrolase"/>
    <property type="match status" value="1"/>
</dbReference>
<feature type="transmembrane region" description="Helical" evidence="1">
    <location>
        <begin position="519"/>
        <end position="546"/>
    </location>
</feature>
<feature type="transmembrane region" description="Helical" evidence="1">
    <location>
        <begin position="476"/>
        <end position="498"/>
    </location>
</feature>